<reference evidence="10 11" key="1">
    <citation type="submission" date="2021-05" db="EMBL/GenBank/DDBJ databases">
        <title>Novel Bacillus species.</title>
        <authorList>
            <person name="Liu G."/>
        </authorList>
    </citation>
    <scope>NUCLEOTIDE SEQUENCE [LARGE SCALE GENOMIC DNA]</scope>
    <source>
        <strain evidence="10 11">FJAT-49682</strain>
    </source>
</reference>
<comment type="catalytic activity">
    <reaction evidence="5">
        <text>The enzyme shows specific recognition of a C-terminal tripeptide, Xaa-Yaa-Zaa, in which Xaa is preferably Ala or Leu, Yaa is preferably Ala or Tyr, and Zaa is preferably Ala, but then cleaves at a variable distance from the C-terminus. A typical cleavage is -Ala-Ala-|-Arg-Ala-Ala-Lys-Glu-Asn-Tyr-Ala-Leu-Ala-Ala.</text>
        <dbReference type="EC" id="3.4.21.102"/>
    </reaction>
</comment>
<dbReference type="SUPFAM" id="SSF52096">
    <property type="entry name" value="ClpP/crotonase"/>
    <property type="match status" value="1"/>
</dbReference>
<evidence type="ECO:0000256" key="2">
    <source>
        <dbReference type="ARBA" id="ARBA00022670"/>
    </source>
</evidence>
<dbReference type="Pfam" id="PF22694">
    <property type="entry name" value="CtpB_N-like"/>
    <property type="match status" value="1"/>
</dbReference>
<keyword evidence="11" id="KW-1185">Reference proteome</keyword>
<dbReference type="Gene3D" id="3.90.226.10">
    <property type="entry name" value="2-enoyl-CoA Hydratase, Chain A, domain 1"/>
    <property type="match status" value="1"/>
</dbReference>
<evidence type="ECO:0000256" key="7">
    <source>
        <dbReference type="RuleBase" id="RU004404"/>
    </source>
</evidence>
<dbReference type="SMART" id="SM00228">
    <property type="entry name" value="PDZ"/>
    <property type="match status" value="1"/>
</dbReference>
<dbReference type="PROSITE" id="PS50106">
    <property type="entry name" value="PDZ"/>
    <property type="match status" value="1"/>
</dbReference>
<dbReference type="PANTHER" id="PTHR32060:SF29">
    <property type="entry name" value="CARBOXY-TERMINAL PROCESSING PROTEASE CTPB"/>
    <property type="match status" value="1"/>
</dbReference>
<evidence type="ECO:0000256" key="8">
    <source>
        <dbReference type="SAM" id="SignalP"/>
    </source>
</evidence>
<dbReference type="Gene3D" id="3.30.750.44">
    <property type="match status" value="1"/>
</dbReference>
<dbReference type="GO" id="GO:0007165">
    <property type="term" value="P:signal transduction"/>
    <property type="evidence" value="ECO:0007669"/>
    <property type="project" value="TreeGrafter"/>
</dbReference>
<dbReference type="InterPro" id="IPR036034">
    <property type="entry name" value="PDZ_sf"/>
</dbReference>
<dbReference type="GO" id="GO:0030288">
    <property type="term" value="C:outer membrane-bounded periplasmic space"/>
    <property type="evidence" value="ECO:0007669"/>
    <property type="project" value="TreeGrafter"/>
</dbReference>
<dbReference type="FunFam" id="2.30.42.10:FF:000063">
    <property type="entry name" value="Peptidase, S41 family"/>
    <property type="match status" value="1"/>
</dbReference>
<gene>
    <name evidence="10" type="ORF">KHA91_10360</name>
</gene>
<dbReference type="InterPro" id="IPR055210">
    <property type="entry name" value="CtpA/B_N"/>
</dbReference>
<evidence type="ECO:0000313" key="10">
    <source>
        <dbReference type="EMBL" id="MBS4223145.1"/>
    </source>
</evidence>
<dbReference type="Gene3D" id="2.30.42.10">
    <property type="match status" value="1"/>
</dbReference>
<dbReference type="SUPFAM" id="SSF47090">
    <property type="entry name" value="PGBD-like"/>
    <property type="match status" value="1"/>
</dbReference>
<dbReference type="AlphaFoldDB" id="A0A942ULZ5"/>
<dbReference type="InterPro" id="IPR036365">
    <property type="entry name" value="PGBD-like_sf"/>
</dbReference>
<comment type="caution">
    <text evidence="10">The sequence shown here is derived from an EMBL/GenBank/DDBJ whole genome shotgun (WGS) entry which is preliminary data.</text>
</comment>
<dbReference type="GO" id="GO:0004252">
    <property type="term" value="F:serine-type endopeptidase activity"/>
    <property type="evidence" value="ECO:0007669"/>
    <property type="project" value="UniProtKB-EC"/>
</dbReference>
<dbReference type="Pfam" id="PF03572">
    <property type="entry name" value="Peptidase_S41"/>
    <property type="match status" value="1"/>
</dbReference>
<feature type="domain" description="PDZ" evidence="9">
    <location>
        <begin position="99"/>
        <end position="176"/>
    </location>
</feature>
<proteinExistence type="inferred from homology"/>
<evidence type="ECO:0000256" key="1">
    <source>
        <dbReference type="ARBA" id="ARBA00009179"/>
    </source>
</evidence>
<feature type="signal peptide" evidence="8">
    <location>
        <begin position="1"/>
        <end position="23"/>
    </location>
</feature>
<name>A0A942ULZ5_9BACI</name>
<dbReference type="CDD" id="cd06782">
    <property type="entry name" value="cpPDZ_CPP-like"/>
    <property type="match status" value="1"/>
</dbReference>
<evidence type="ECO:0000256" key="5">
    <source>
        <dbReference type="ARBA" id="ARBA00051784"/>
    </source>
</evidence>
<dbReference type="CDD" id="cd07560">
    <property type="entry name" value="Peptidase_S41_CPP"/>
    <property type="match status" value="1"/>
</dbReference>
<protein>
    <recommendedName>
        <fullName evidence="6">C-terminal processing peptidase</fullName>
        <ecNumber evidence="6">3.4.21.102</ecNumber>
    </recommendedName>
</protein>
<dbReference type="Pfam" id="PF13180">
    <property type="entry name" value="PDZ_2"/>
    <property type="match status" value="1"/>
</dbReference>
<evidence type="ECO:0000313" key="11">
    <source>
        <dbReference type="Proteomes" id="UP000676456"/>
    </source>
</evidence>
<accession>A0A942ULZ5</accession>
<keyword evidence="8" id="KW-0732">Signal</keyword>
<dbReference type="SMART" id="SM00245">
    <property type="entry name" value="TSPc"/>
    <property type="match status" value="1"/>
</dbReference>
<keyword evidence="2 7" id="KW-0645">Protease</keyword>
<dbReference type="InterPro" id="IPR029045">
    <property type="entry name" value="ClpP/crotonase-like_dom_sf"/>
</dbReference>
<keyword evidence="3 7" id="KW-0378">Hydrolase</keyword>
<dbReference type="EC" id="3.4.21.102" evidence="6"/>
<keyword evidence="4 7" id="KW-0720">Serine protease</keyword>
<organism evidence="10 11">
    <name type="scientific">Lederbergia citrea</name>
    <dbReference type="NCBI Taxonomy" id="2833581"/>
    <lineage>
        <taxon>Bacteria</taxon>
        <taxon>Bacillati</taxon>
        <taxon>Bacillota</taxon>
        <taxon>Bacilli</taxon>
        <taxon>Bacillales</taxon>
        <taxon>Bacillaceae</taxon>
        <taxon>Lederbergia</taxon>
    </lineage>
</organism>
<dbReference type="Gene3D" id="1.10.101.10">
    <property type="entry name" value="PGBD-like superfamily/PGBD"/>
    <property type="match status" value="1"/>
</dbReference>
<dbReference type="Proteomes" id="UP000676456">
    <property type="component" value="Unassembled WGS sequence"/>
</dbReference>
<evidence type="ECO:0000256" key="3">
    <source>
        <dbReference type="ARBA" id="ARBA00022801"/>
    </source>
</evidence>
<dbReference type="Pfam" id="PF01471">
    <property type="entry name" value="PG_binding_1"/>
    <property type="match status" value="1"/>
</dbReference>
<dbReference type="EMBL" id="JAGYPN010000002">
    <property type="protein sequence ID" value="MBS4223145.1"/>
    <property type="molecule type" value="Genomic_DNA"/>
</dbReference>
<dbReference type="RefSeq" id="WP_213098180.1">
    <property type="nucleotide sequence ID" value="NZ_JAGYPN010000002.1"/>
</dbReference>
<dbReference type="InterPro" id="IPR005151">
    <property type="entry name" value="Tail-specific_protease"/>
</dbReference>
<dbReference type="InterPro" id="IPR002477">
    <property type="entry name" value="Peptidoglycan-bd-like"/>
</dbReference>
<dbReference type="PANTHER" id="PTHR32060">
    <property type="entry name" value="TAIL-SPECIFIC PROTEASE"/>
    <property type="match status" value="1"/>
</dbReference>
<comment type="similarity">
    <text evidence="1 7">Belongs to the peptidase S41A family.</text>
</comment>
<dbReference type="GO" id="GO:0006508">
    <property type="term" value="P:proteolysis"/>
    <property type="evidence" value="ECO:0007669"/>
    <property type="project" value="UniProtKB-KW"/>
</dbReference>
<evidence type="ECO:0000256" key="6">
    <source>
        <dbReference type="ARBA" id="ARBA00066637"/>
    </source>
</evidence>
<sequence>MKRKWLAVISVCSFLLGAGGTYAGVEWVLPKWQEKEIDNAQVGDTHELNSSSGLGKVAQAYELIQKSYVKKVDDNQLIQGAIQGMIGTLQDPYSVYMDAATAERFNDSMDSSFDGIGAQIAVDEGKLIIISPIKNSPAEKAGLKAKDQIIKIDGKGVEGLDLYEASMKIRGEKGTVVKLDIVRSGLAKPISIAITRDEVPVLTVFSELKKSSDKNVGYIEITSFAEGTSRDFAMELRNLEEQNIAGLIIDVRGNPGGRLSSVEAILQQLVTSKKPYVQIEERNGKKIEYSSELKEKKPYPITVLIDEGSASASEILAAALKEVEGYSLVGDKTFGKGTVQQPIPLDDGSNIKLTMFKWLTPDGTWIHGKGIEPTINVKQPAFFKAHSLKIEETLVPDMNNENITIAQEMLLGLGYGPGRTDGYFDEQTERAVRAFQAIEKIPVTGKIDPKTATKLEEAIIKAIQDEKNDLQLQVALKTFNK</sequence>
<evidence type="ECO:0000256" key="4">
    <source>
        <dbReference type="ARBA" id="ARBA00022825"/>
    </source>
</evidence>
<dbReference type="InterPro" id="IPR036366">
    <property type="entry name" value="PGBDSf"/>
</dbReference>
<evidence type="ECO:0000259" key="9">
    <source>
        <dbReference type="PROSITE" id="PS50106"/>
    </source>
</evidence>
<feature type="chain" id="PRO_5037336281" description="C-terminal processing peptidase" evidence="8">
    <location>
        <begin position="24"/>
        <end position="481"/>
    </location>
</feature>
<dbReference type="InterPro" id="IPR004447">
    <property type="entry name" value="Peptidase_S41A"/>
</dbReference>
<dbReference type="InterPro" id="IPR001478">
    <property type="entry name" value="PDZ"/>
</dbReference>
<dbReference type="FunFam" id="3.30.750.44:FF:000001">
    <property type="entry name" value="S41 family peptidase"/>
    <property type="match status" value="1"/>
</dbReference>
<dbReference type="SUPFAM" id="SSF50156">
    <property type="entry name" value="PDZ domain-like"/>
    <property type="match status" value="1"/>
</dbReference>
<dbReference type="NCBIfam" id="TIGR00225">
    <property type="entry name" value="prc"/>
    <property type="match status" value="1"/>
</dbReference>